<gene>
    <name evidence="2" type="ORF">FYJ76_15465</name>
</gene>
<evidence type="ECO:0000313" key="2">
    <source>
        <dbReference type="EMBL" id="MST93311.1"/>
    </source>
</evidence>
<evidence type="ECO:0000256" key="1">
    <source>
        <dbReference type="SAM" id="Phobius"/>
    </source>
</evidence>
<dbReference type="EMBL" id="VUNJ01000023">
    <property type="protein sequence ID" value="MST93311.1"/>
    <property type="molecule type" value="Genomic_DNA"/>
</dbReference>
<dbReference type="RefSeq" id="WP_154523917.1">
    <property type="nucleotide sequence ID" value="NZ_JBKWPM010000001.1"/>
</dbReference>
<feature type="transmembrane region" description="Helical" evidence="1">
    <location>
        <begin position="20"/>
        <end position="46"/>
    </location>
</feature>
<feature type="transmembrane region" description="Helical" evidence="1">
    <location>
        <begin position="202"/>
        <end position="227"/>
    </location>
</feature>
<feature type="transmembrane region" description="Helical" evidence="1">
    <location>
        <begin position="312"/>
        <end position="329"/>
    </location>
</feature>
<proteinExistence type="predicted"/>
<keyword evidence="1" id="KW-1133">Transmembrane helix</keyword>
<keyword evidence="1" id="KW-0812">Transmembrane</keyword>
<comment type="caution">
    <text evidence="2">The sequence shown here is derived from an EMBL/GenBank/DDBJ whole genome shotgun (WGS) entry which is preliminary data.</text>
</comment>
<feature type="transmembrane region" description="Helical" evidence="1">
    <location>
        <begin position="58"/>
        <end position="75"/>
    </location>
</feature>
<protein>
    <recommendedName>
        <fullName evidence="4">O-antigen ligase family protein</fullName>
    </recommendedName>
</protein>
<feature type="transmembrane region" description="Helical" evidence="1">
    <location>
        <begin position="336"/>
        <end position="364"/>
    </location>
</feature>
<sequence length="373" mass="42498">MIKKRKLALRKSDLKNAEILLLILISVAPYISVTIKLVLQVLIVIINIQQIKNISKSFYLAIVMMLIPSLLDVFNASGSNQYSGNNLLYPLTFLVGALIACKYDEELFLVRLEKILYVLGILSLVGMSFYYIAPEMINRFPTYTFYTLTHRTIYFFNYIYAQGFLMVRNSGIAWEPGVFQILMNLGLSISVACKERLDYKRIIVYSLAVILTRSTTGLLILMINLVLVIKRKKGFILLLILALGVFSTEIYETVSYQLTNKWVGSLAFSNRYIPTINAFKAGITHPFGIGSTGYNAIYKQEMLGSFDSYTQILMRYGYGLLCFVIYTLAKIVKKRWYIGVILAVSMLSESVWNCVLFTTIYFIYLKDNNGVRG</sequence>
<accession>A0A6I2UD43</accession>
<dbReference type="AlphaFoldDB" id="A0A6I2UD43"/>
<organism evidence="2 3">
    <name type="scientific">Ruthenibacterium lactatiformans</name>
    <dbReference type="NCBI Taxonomy" id="1550024"/>
    <lineage>
        <taxon>Bacteria</taxon>
        <taxon>Bacillati</taxon>
        <taxon>Bacillota</taxon>
        <taxon>Clostridia</taxon>
        <taxon>Eubacteriales</taxon>
        <taxon>Oscillospiraceae</taxon>
        <taxon>Ruthenibacterium</taxon>
    </lineage>
</organism>
<reference evidence="2 3" key="1">
    <citation type="submission" date="2019-08" db="EMBL/GenBank/DDBJ databases">
        <title>In-depth cultivation of the pig gut microbiome towards novel bacterial diversity and tailored functional studies.</title>
        <authorList>
            <person name="Wylensek D."/>
            <person name="Hitch T.C.A."/>
            <person name="Clavel T."/>
        </authorList>
    </citation>
    <scope>NUCLEOTIDE SEQUENCE [LARGE SCALE GENOMIC DNA]</scope>
    <source>
        <strain evidence="2 3">WCA3-601-WT-6J</strain>
    </source>
</reference>
<dbReference type="Proteomes" id="UP000431913">
    <property type="component" value="Unassembled WGS sequence"/>
</dbReference>
<evidence type="ECO:0000313" key="3">
    <source>
        <dbReference type="Proteomes" id="UP000431913"/>
    </source>
</evidence>
<feature type="transmembrane region" description="Helical" evidence="1">
    <location>
        <begin position="87"/>
        <end position="103"/>
    </location>
</feature>
<evidence type="ECO:0008006" key="4">
    <source>
        <dbReference type="Google" id="ProtNLM"/>
    </source>
</evidence>
<keyword evidence="1" id="KW-0472">Membrane</keyword>
<feature type="transmembrane region" description="Helical" evidence="1">
    <location>
        <begin position="115"/>
        <end position="133"/>
    </location>
</feature>
<feature type="transmembrane region" description="Helical" evidence="1">
    <location>
        <begin position="234"/>
        <end position="251"/>
    </location>
</feature>
<name>A0A6I2UD43_9FIRM</name>